<comment type="similarity">
    <text evidence="3">Belongs to the SmpB family.</text>
</comment>
<dbReference type="GO" id="GO:0070930">
    <property type="term" value="P:trans-translation-dependent protein tagging"/>
    <property type="evidence" value="ECO:0007669"/>
    <property type="project" value="TreeGrafter"/>
</dbReference>
<evidence type="ECO:0000256" key="4">
    <source>
        <dbReference type="SAM" id="MobiDB-lite"/>
    </source>
</evidence>
<dbReference type="SUPFAM" id="SSF74982">
    <property type="entry name" value="Small protein B (SmpB)"/>
    <property type="match status" value="1"/>
</dbReference>
<organism evidence="5 6">
    <name type="scientific">Eiseniibacteriota bacterium</name>
    <dbReference type="NCBI Taxonomy" id="2212470"/>
    <lineage>
        <taxon>Bacteria</taxon>
        <taxon>Candidatus Eiseniibacteriota</taxon>
    </lineage>
</organism>
<sequence length="161" mass="18166">MPREPQSADRVVAQNRRAGHDYFILETLEAGIVLTGTEVKSLRHGKASLAEAYATVEGDEGWVRQLHIPPYEQGNRWNVDPVRPRKLLLHRAEIDMLRKAVAQKGQTIVPLRLYFSAGYAKLLIGVAKGKKTHDKRHAIAEKDARREVERARARARESGGR</sequence>
<dbReference type="PANTHER" id="PTHR30308:SF2">
    <property type="entry name" value="SSRA-BINDING PROTEIN"/>
    <property type="match status" value="1"/>
</dbReference>
<feature type="region of interest" description="Disordered" evidence="4">
    <location>
        <begin position="140"/>
        <end position="161"/>
    </location>
</feature>
<dbReference type="NCBIfam" id="TIGR00086">
    <property type="entry name" value="smpB"/>
    <property type="match status" value="1"/>
</dbReference>
<dbReference type="NCBIfam" id="NF003843">
    <property type="entry name" value="PRK05422.1"/>
    <property type="match status" value="1"/>
</dbReference>
<dbReference type="GO" id="GO:0005829">
    <property type="term" value="C:cytosol"/>
    <property type="evidence" value="ECO:0007669"/>
    <property type="project" value="TreeGrafter"/>
</dbReference>
<evidence type="ECO:0000256" key="1">
    <source>
        <dbReference type="ARBA" id="ARBA00022490"/>
    </source>
</evidence>
<dbReference type="PROSITE" id="PS01317">
    <property type="entry name" value="SSRP"/>
    <property type="match status" value="1"/>
</dbReference>
<comment type="subcellular location">
    <subcellularLocation>
        <location evidence="3">Cytoplasm</location>
    </subcellularLocation>
    <text evidence="3">The tmRNA-SmpB complex associates with stalled 70S ribosomes.</text>
</comment>
<dbReference type="InterPro" id="IPR023620">
    <property type="entry name" value="SmpB"/>
</dbReference>
<dbReference type="Proteomes" id="UP000319836">
    <property type="component" value="Unassembled WGS sequence"/>
</dbReference>
<dbReference type="EMBL" id="VBPA01000300">
    <property type="protein sequence ID" value="TMQ69429.1"/>
    <property type="molecule type" value="Genomic_DNA"/>
</dbReference>
<comment type="caution">
    <text evidence="5">The sequence shown here is derived from an EMBL/GenBank/DDBJ whole genome shotgun (WGS) entry which is preliminary data.</text>
</comment>
<evidence type="ECO:0000256" key="3">
    <source>
        <dbReference type="HAMAP-Rule" id="MF_00023"/>
    </source>
</evidence>
<keyword evidence="2 3" id="KW-0694">RNA-binding</keyword>
<evidence type="ECO:0000313" key="5">
    <source>
        <dbReference type="EMBL" id="TMQ69429.1"/>
    </source>
</evidence>
<dbReference type="AlphaFoldDB" id="A0A538U0W8"/>
<gene>
    <name evidence="3 5" type="primary">smpB</name>
    <name evidence="5" type="ORF">E6K80_11710</name>
</gene>
<dbReference type="CDD" id="cd09294">
    <property type="entry name" value="SmpB"/>
    <property type="match status" value="1"/>
</dbReference>
<dbReference type="Pfam" id="PF01668">
    <property type="entry name" value="SmpB"/>
    <property type="match status" value="1"/>
</dbReference>
<dbReference type="GO" id="GO:0070929">
    <property type="term" value="P:trans-translation"/>
    <property type="evidence" value="ECO:0007669"/>
    <property type="project" value="UniProtKB-UniRule"/>
</dbReference>
<dbReference type="HAMAP" id="MF_00023">
    <property type="entry name" value="SmpB"/>
    <property type="match status" value="1"/>
</dbReference>
<proteinExistence type="inferred from homology"/>
<evidence type="ECO:0000256" key="2">
    <source>
        <dbReference type="ARBA" id="ARBA00022884"/>
    </source>
</evidence>
<dbReference type="GO" id="GO:0003723">
    <property type="term" value="F:RNA binding"/>
    <property type="evidence" value="ECO:0007669"/>
    <property type="project" value="UniProtKB-UniRule"/>
</dbReference>
<dbReference type="Gene3D" id="2.40.280.10">
    <property type="match status" value="1"/>
</dbReference>
<dbReference type="PANTHER" id="PTHR30308">
    <property type="entry name" value="TMRNA-BINDING COMPONENT OF TRANS-TRANSLATION TAGGING COMPLEX"/>
    <property type="match status" value="1"/>
</dbReference>
<comment type="function">
    <text evidence="3">Required for rescue of stalled ribosomes mediated by trans-translation. Binds to transfer-messenger RNA (tmRNA), required for stable association of tmRNA with ribosomes. tmRNA and SmpB together mimic tRNA shape, replacing the anticodon stem-loop with SmpB. tmRNA is encoded by the ssrA gene; the 2 termini fold to resemble tRNA(Ala) and it encodes a 'tag peptide', a short internal open reading frame. During trans-translation Ala-aminoacylated tmRNA acts like a tRNA, entering the A-site of stalled ribosomes, displacing the stalled mRNA. The ribosome then switches to translate the ORF on the tmRNA; the nascent peptide is terminated with the 'tag peptide' encoded by the tmRNA and targeted for degradation. The ribosome is freed to recommence translation, which seems to be the essential function of trans-translation.</text>
</comment>
<evidence type="ECO:0000313" key="6">
    <source>
        <dbReference type="Proteomes" id="UP000319836"/>
    </source>
</evidence>
<accession>A0A538U0W8</accession>
<name>A0A538U0W8_UNCEI</name>
<dbReference type="InterPro" id="IPR020081">
    <property type="entry name" value="SsrA-bd_prot_CS"/>
</dbReference>
<dbReference type="InterPro" id="IPR000037">
    <property type="entry name" value="SsrA-bd_prot"/>
</dbReference>
<protein>
    <recommendedName>
        <fullName evidence="3">SsrA-binding protein</fullName>
    </recommendedName>
    <alternativeName>
        <fullName evidence="3">Small protein B</fullName>
    </alternativeName>
</protein>
<reference evidence="5 6" key="1">
    <citation type="journal article" date="2019" name="Nat. Microbiol.">
        <title>Mediterranean grassland soil C-N compound turnover is dependent on rainfall and depth, and is mediated by genomically divergent microorganisms.</title>
        <authorList>
            <person name="Diamond S."/>
            <person name="Andeer P.F."/>
            <person name="Li Z."/>
            <person name="Crits-Christoph A."/>
            <person name="Burstein D."/>
            <person name="Anantharaman K."/>
            <person name="Lane K.R."/>
            <person name="Thomas B.C."/>
            <person name="Pan C."/>
            <person name="Northen T.R."/>
            <person name="Banfield J.F."/>
        </authorList>
    </citation>
    <scope>NUCLEOTIDE SEQUENCE [LARGE SCALE GENOMIC DNA]</scope>
    <source>
        <strain evidence="5">WS_10</strain>
    </source>
</reference>
<keyword evidence="1 3" id="KW-0963">Cytoplasm</keyword>